<comment type="caution">
    <text evidence="1">The sequence shown here is derived from an EMBL/GenBank/DDBJ whole genome shotgun (WGS) entry which is preliminary data.</text>
</comment>
<feature type="non-terminal residue" evidence="1">
    <location>
        <position position="365"/>
    </location>
</feature>
<proteinExistence type="predicted"/>
<gene>
    <name evidence="1" type="ORF">CPELLU_LOCUS19098</name>
</gene>
<dbReference type="EMBL" id="CAJVQA010042687">
    <property type="protein sequence ID" value="CAG8815095.1"/>
    <property type="molecule type" value="Genomic_DNA"/>
</dbReference>
<keyword evidence="2" id="KW-1185">Reference proteome</keyword>
<dbReference type="InterPro" id="IPR013761">
    <property type="entry name" value="SAM/pointed_sf"/>
</dbReference>
<name>A0A9N9PFF5_9GLOM</name>
<sequence>MSSLTITPTALFAENWNPETLIIFLRGQNLNLDEDDYKILRKEKIDSQIFPDMTERKFMEDGMKRGPAMKLDKQARMFKKQTKVLEKGKIKYFWLFLHDMWSIQHFISWSTNMFGRIDKNEAHTVFYNTLYIICDDPSTSQEVLKAIRNLLFIKKVNGTMARKPLADISNQQKVSLPSSPISGKKRSIGNIMDISANVPLRKNGFIDILEVLKVVVREFDQGTIALGSIRSYKISNHIYVDFEHHNKVLRESTYDAEMYRILTNWLRKIHGYEITGQWHLEQVCDDGNYHHYYCDLTIKNLDNPHPEALIELLVTASVSKLNSHFDQVFKYAERLCPQEVWIVHFSREDFVVTNHTGHLKSFRIG</sequence>
<organism evidence="1 2">
    <name type="scientific">Cetraspora pellucida</name>
    <dbReference type="NCBI Taxonomy" id="1433469"/>
    <lineage>
        <taxon>Eukaryota</taxon>
        <taxon>Fungi</taxon>
        <taxon>Fungi incertae sedis</taxon>
        <taxon>Mucoromycota</taxon>
        <taxon>Glomeromycotina</taxon>
        <taxon>Glomeromycetes</taxon>
        <taxon>Diversisporales</taxon>
        <taxon>Gigasporaceae</taxon>
        <taxon>Cetraspora</taxon>
    </lineage>
</organism>
<reference evidence="1" key="1">
    <citation type="submission" date="2021-06" db="EMBL/GenBank/DDBJ databases">
        <authorList>
            <person name="Kallberg Y."/>
            <person name="Tangrot J."/>
            <person name="Rosling A."/>
        </authorList>
    </citation>
    <scope>NUCLEOTIDE SEQUENCE</scope>
    <source>
        <strain evidence="1">FL966</strain>
    </source>
</reference>
<accession>A0A9N9PFF5</accession>
<evidence type="ECO:0000313" key="1">
    <source>
        <dbReference type="EMBL" id="CAG8815095.1"/>
    </source>
</evidence>
<dbReference type="Gene3D" id="1.10.150.50">
    <property type="entry name" value="Transcription Factor, Ets-1"/>
    <property type="match status" value="1"/>
</dbReference>
<dbReference type="OrthoDB" id="2434387at2759"/>
<evidence type="ECO:0000313" key="2">
    <source>
        <dbReference type="Proteomes" id="UP000789759"/>
    </source>
</evidence>
<dbReference type="AlphaFoldDB" id="A0A9N9PFF5"/>
<dbReference type="Proteomes" id="UP000789759">
    <property type="component" value="Unassembled WGS sequence"/>
</dbReference>
<protein>
    <submittedName>
        <fullName evidence="1">24461_t:CDS:1</fullName>
    </submittedName>
</protein>